<feature type="domain" description="Major facilitator superfamily (MFS) profile" evidence="8">
    <location>
        <begin position="7"/>
        <end position="547"/>
    </location>
</feature>
<dbReference type="PROSITE" id="PS00217">
    <property type="entry name" value="SUGAR_TRANSPORT_2"/>
    <property type="match status" value="1"/>
</dbReference>
<dbReference type="InterPro" id="IPR005829">
    <property type="entry name" value="Sugar_transporter_CS"/>
</dbReference>
<evidence type="ECO:0000259" key="8">
    <source>
        <dbReference type="PROSITE" id="PS50850"/>
    </source>
</evidence>
<organism evidence="9 10">
    <name type="scientific">Bathycoccus prasinos</name>
    <dbReference type="NCBI Taxonomy" id="41875"/>
    <lineage>
        <taxon>Eukaryota</taxon>
        <taxon>Viridiplantae</taxon>
        <taxon>Chlorophyta</taxon>
        <taxon>Mamiellophyceae</taxon>
        <taxon>Mamiellales</taxon>
        <taxon>Bathycoccaceae</taxon>
        <taxon>Bathycoccus</taxon>
    </lineage>
</organism>
<evidence type="ECO:0000313" key="10">
    <source>
        <dbReference type="Proteomes" id="UP000198341"/>
    </source>
</evidence>
<dbReference type="KEGG" id="bpg:Bathy14g00460"/>
<gene>
    <name evidence="9" type="ordered locus">Bathy14g00460</name>
</gene>
<name>K8EMY8_9CHLO</name>
<keyword evidence="9" id="KW-0762">Sugar transport</keyword>
<comment type="subcellular location">
    <subcellularLocation>
        <location evidence="1">Membrane</location>
        <topology evidence="1">Multi-pass membrane protein</topology>
    </subcellularLocation>
</comment>
<dbReference type="InterPro" id="IPR050814">
    <property type="entry name" value="Myo-inositol_Transporter"/>
</dbReference>
<dbReference type="InterPro" id="IPR003663">
    <property type="entry name" value="Sugar/inositol_transpt"/>
</dbReference>
<feature type="transmembrane region" description="Helical" evidence="7">
    <location>
        <begin position="51"/>
        <end position="71"/>
    </location>
</feature>
<keyword evidence="6 7" id="KW-0472">Membrane</keyword>
<feature type="transmembrane region" description="Helical" evidence="7">
    <location>
        <begin position="523"/>
        <end position="539"/>
    </location>
</feature>
<dbReference type="GeneID" id="19011723"/>
<reference evidence="9 10" key="1">
    <citation type="submission" date="2011-10" db="EMBL/GenBank/DDBJ databases">
        <authorList>
            <person name="Genoscope - CEA"/>
        </authorList>
    </citation>
    <scope>NUCLEOTIDE SEQUENCE [LARGE SCALE GENOMIC DNA]</scope>
    <source>
        <strain evidence="9 10">RCC 1105</strain>
    </source>
</reference>
<feature type="transmembrane region" description="Helical" evidence="7">
    <location>
        <begin position="7"/>
        <end position="31"/>
    </location>
</feature>
<evidence type="ECO:0000256" key="2">
    <source>
        <dbReference type="ARBA" id="ARBA00010992"/>
    </source>
</evidence>
<feature type="transmembrane region" description="Helical" evidence="7">
    <location>
        <begin position="459"/>
        <end position="482"/>
    </location>
</feature>
<dbReference type="OrthoDB" id="5296287at2759"/>
<evidence type="ECO:0000256" key="4">
    <source>
        <dbReference type="ARBA" id="ARBA00022692"/>
    </source>
</evidence>
<feature type="transmembrane region" description="Helical" evidence="7">
    <location>
        <begin position="103"/>
        <end position="126"/>
    </location>
</feature>
<dbReference type="GO" id="GO:0022857">
    <property type="term" value="F:transmembrane transporter activity"/>
    <property type="evidence" value="ECO:0007669"/>
    <property type="project" value="InterPro"/>
</dbReference>
<dbReference type="InterPro" id="IPR005828">
    <property type="entry name" value="MFS_sugar_transport-like"/>
</dbReference>
<proteinExistence type="inferred from homology"/>
<evidence type="ECO:0000256" key="7">
    <source>
        <dbReference type="SAM" id="Phobius"/>
    </source>
</evidence>
<dbReference type="eggNOG" id="KOG0254">
    <property type="taxonomic scope" value="Eukaryota"/>
</dbReference>
<dbReference type="PRINTS" id="PR00171">
    <property type="entry name" value="SUGRTRNSPORT"/>
</dbReference>
<evidence type="ECO:0000256" key="3">
    <source>
        <dbReference type="ARBA" id="ARBA00022448"/>
    </source>
</evidence>
<feature type="transmembrane region" description="Helical" evidence="7">
    <location>
        <begin position="78"/>
        <end position="97"/>
    </location>
</feature>
<keyword evidence="5 7" id="KW-1133">Transmembrane helix</keyword>
<evidence type="ECO:0000313" key="9">
    <source>
        <dbReference type="EMBL" id="CCO19592.1"/>
    </source>
</evidence>
<dbReference type="InterPro" id="IPR020846">
    <property type="entry name" value="MFS_dom"/>
</dbReference>
<accession>K8EMY8</accession>
<comment type="similarity">
    <text evidence="2">Belongs to the major facilitator superfamily. Sugar transporter (TC 2.A.1.1) family.</text>
</comment>
<keyword evidence="10" id="KW-1185">Reference proteome</keyword>
<keyword evidence="3" id="KW-0813">Transport</keyword>
<dbReference type="AlphaFoldDB" id="K8EMY8"/>
<keyword evidence="4 7" id="KW-0812">Transmembrane</keyword>
<dbReference type="RefSeq" id="XP_007509135.1">
    <property type="nucleotide sequence ID" value="XM_007509073.1"/>
</dbReference>
<sequence>MNAVSTVTLVASLGGFLFGADIVLVALALPYMSRGGSDPVEGINTSLNQSLVVGVAKLMAVVGVFFGLTVANSYGRITALWSAAIGYMLGPATLSVAENMGEIMVGRVLIGVSIGMSAVVVPMYVAEMSSNVDRGKNVATYELLLACGTCFAAASDALLRPEWRKMMLVVIPFAVLLFLLSMFLLVESPRYLLEQDRKEDAKEVLKRLLLNKKVKDDDDEQFNSSLMRSYNVGERGGFSSSRNSHSSSNKGVSVSSYESYAMDQSISVQERKDAELERLAEIELNQIVRTLDQQNLGGGGGRGQSEEGNNNNMFEHAKRIVAKIKSLRSNANAFEATKILIALAAFNQLSGSTAVINYAPRLLAGGQGSQFDSVAHSTSFAISITITKLLGVAVGVYFVDCHSDDDEREEERTEEPPEGEEENKKFYGGRVSLLFYGGIAASLSLFFAAFGVVGHEYLVLIGLCLFTFFFSCSWAPVFWVLVSESFENEHKSAAITVCVASLFFFGAVADFYFLPFIEWNEGVALTFAGAIQLWGAIFAKRNLKETSGKSLKTISESYGLRST</sequence>
<evidence type="ECO:0000256" key="1">
    <source>
        <dbReference type="ARBA" id="ARBA00004141"/>
    </source>
</evidence>
<feature type="transmembrane region" description="Helical" evidence="7">
    <location>
        <begin position="138"/>
        <end position="154"/>
    </location>
</feature>
<dbReference type="Pfam" id="PF00083">
    <property type="entry name" value="Sugar_tr"/>
    <property type="match status" value="2"/>
</dbReference>
<evidence type="ECO:0000256" key="6">
    <source>
        <dbReference type="ARBA" id="ARBA00023136"/>
    </source>
</evidence>
<feature type="transmembrane region" description="Helical" evidence="7">
    <location>
        <begin position="433"/>
        <end position="453"/>
    </location>
</feature>
<dbReference type="PANTHER" id="PTHR48020">
    <property type="entry name" value="PROTON MYO-INOSITOL COTRANSPORTER"/>
    <property type="match status" value="1"/>
</dbReference>
<dbReference type="PANTHER" id="PTHR48020:SF12">
    <property type="entry name" value="PROTON MYO-INOSITOL COTRANSPORTER"/>
    <property type="match status" value="1"/>
</dbReference>
<evidence type="ECO:0000256" key="5">
    <source>
        <dbReference type="ARBA" id="ARBA00022989"/>
    </source>
</evidence>
<dbReference type="InterPro" id="IPR036259">
    <property type="entry name" value="MFS_trans_sf"/>
</dbReference>
<protein>
    <submittedName>
        <fullName evidence="9">Sugar transporter</fullName>
    </submittedName>
</protein>
<dbReference type="Gene3D" id="1.20.1250.20">
    <property type="entry name" value="MFS general substrate transporter like domains"/>
    <property type="match status" value="1"/>
</dbReference>
<dbReference type="SUPFAM" id="SSF103473">
    <property type="entry name" value="MFS general substrate transporter"/>
    <property type="match status" value="1"/>
</dbReference>
<dbReference type="EMBL" id="FO082265">
    <property type="protein sequence ID" value="CCO19592.1"/>
    <property type="molecule type" value="Genomic_DNA"/>
</dbReference>
<dbReference type="PROSITE" id="PS50850">
    <property type="entry name" value="MFS"/>
    <property type="match status" value="1"/>
</dbReference>
<feature type="transmembrane region" description="Helical" evidence="7">
    <location>
        <begin position="166"/>
        <end position="186"/>
    </location>
</feature>
<dbReference type="GO" id="GO:0016020">
    <property type="term" value="C:membrane"/>
    <property type="evidence" value="ECO:0007669"/>
    <property type="project" value="UniProtKB-SubCell"/>
</dbReference>
<dbReference type="Proteomes" id="UP000198341">
    <property type="component" value="Chromosome 14"/>
</dbReference>
<feature type="transmembrane region" description="Helical" evidence="7">
    <location>
        <begin position="494"/>
        <end position="517"/>
    </location>
</feature>